<dbReference type="GO" id="GO:0035673">
    <property type="term" value="F:oligopeptide transmembrane transporter activity"/>
    <property type="evidence" value="ECO:0007669"/>
    <property type="project" value="InterPro"/>
</dbReference>
<keyword evidence="2" id="KW-0813">Transport</keyword>
<keyword evidence="8" id="KW-1185">Reference proteome</keyword>
<evidence type="ECO:0000256" key="4">
    <source>
        <dbReference type="ARBA" id="ARBA00022989"/>
    </source>
</evidence>
<dbReference type="OrthoDB" id="3652263at2"/>
<evidence type="ECO:0008006" key="9">
    <source>
        <dbReference type="Google" id="ProtNLM"/>
    </source>
</evidence>
<feature type="transmembrane region" description="Helical" evidence="6">
    <location>
        <begin position="227"/>
        <end position="246"/>
    </location>
</feature>
<protein>
    <recommendedName>
        <fullName evidence="9">OPT family oligopeptide transporter</fullName>
    </recommendedName>
</protein>
<feature type="transmembrane region" description="Helical" evidence="6">
    <location>
        <begin position="21"/>
        <end position="45"/>
    </location>
</feature>
<feature type="transmembrane region" description="Helical" evidence="6">
    <location>
        <begin position="482"/>
        <end position="502"/>
    </location>
</feature>
<keyword evidence="5 6" id="KW-0472">Membrane</keyword>
<feature type="transmembrane region" description="Helical" evidence="6">
    <location>
        <begin position="301"/>
        <end position="321"/>
    </location>
</feature>
<comment type="caution">
    <text evidence="7">The sequence shown here is derived from an EMBL/GenBank/DDBJ whole genome shotgun (WGS) entry which is preliminary data.</text>
</comment>
<organism evidence="7 8">
    <name type="scientific">Providencia heimbachae ATCC 35613</name>
    <dbReference type="NCBI Taxonomy" id="1354272"/>
    <lineage>
        <taxon>Bacteria</taxon>
        <taxon>Pseudomonadati</taxon>
        <taxon>Pseudomonadota</taxon>
        <taxon>Gammaproteobacteria</taxon>
        <taxon>Enterobacterales</taxon>
        <taxon>Morganellaceae</taxon>
        <taxon>Providencia</taxon>
    </lineage>
</organism>
<feature type="transmembrane region" description="Helical" evidence="6">
    <location>
        <begin position="111"/>
        <end position="133"/>
    </location>
</feature>
<sequence>MNVSPDKNDTEVRVSIFSPALFIAIVILSFVGAIIGIQIIVTLGISANTSIIGAVLAILLSRIPISIFSSFKFIDAQNLIQTSISAATFAAANGLMIAIGVPWVLGMPELIYPMMAGAFMAIIIDGTILYGLFNTKAYPASASWPAGVATAETLWAGNKGGKRLGSLLAGFAVGAAGAGFGIPMASAGIALIGSIFALFMFAIGLLIRGFSESGLISYNLYEHYVPHGVMIGAGIVALIQIAFIVFRKKKDDEQQIEESDELAQSSSRIKKTLIKGAIFYFLTALTLTFISQVFVTMTLPQLIGFLIFATLTALVQEMIVGMAAMHSGWFPATAAALISLMIGVLLGFPPEALAVLVGFCVATGPAFADMGFDLKTGFMIRGYGKNPSAEIYGRKQQYFAAIIGFFCALIVVALTYDFYFQQDKIVPASRLYAATIQAGSSSEVAMMLLLWAVPGAIIQLIGGAKHQIGVLFSTGLMINYPIAGWTVLVALAIRIIIARFFNVSSDKISTFAGGLIAGDALYSTAKAFLPTIKAKLMSLLAR</sequence>
<proteinExistence type="predicted"/>
<accession>A0A1B7K2Q7</accession>
<keyword evidence="4 6" id="KW-1133">Transmembrane helix</keyword>
<reference evidence="7 8" key="1">
    <citation type="submission" date="2016-04" db="EMBL/GenBank/DDBJ databases">
        <title>ATOL: Assembling a taxonomically balanced genome-scale reconstruction of the evolutionary history of the Enterobacteriaceae.</title>
        <authorList>
            <person name="Plunkett G.III."/>
            <person name="Neeno-Eckwall E.C."/>
            <person name="Glasner J.D."/>
            <person name="Perna N.T."/>
        </authorList>
    </citation>
    <scope>NUCLEOTIDE SEQUENCE [LARGE SCALE GENOMIC DNA]</scope>
    <source>
        <strain evidence="7 8">ATCC 35613</strain>
    </source>
</reference>
<feature type="transmembrane region" description="Helical" evidence="6">
    <location>
        <begin position="440"/>
        <end position="461"/>
    </location>
</feature>
<dbReference type="GO" id="GO:0016020">
    <property type="term" value="C:membrane"/>
    <property type="evidence" value="ECO:0007669"/>
    <property type="project" value="UniProtKB-SubCell"/>
</dbReference>
<feature type="transmembrane region" description="Helical" evidence="6">
    <location>
        <begin position="277"/>
        <end position="295"/>
    </location>
</feature>
<dbReference type="EMBL" id="LXEW01000011">
    <property type="protein sequence ID" value="OAT54294.1"/>
    <property type="molecule type" value="Genomic_DNA"/>
</dbReference>
<gene>
    <name evidence="7" type="ORF">M998_0626</name>
</gene>
<dbReference type="Proteomes" id="UP000078224">
    <property type="component" value="Unassembled WGS sequence"/>
</dbReference>
<evidence type="ECO:0000256" key="2">
    <source>
        <dbReference type="ARBA" id="ARBA00022448"/>
    </source>
</evidence>
<feature type="transmembrane region" description="Helical" evidence="6">
    <location>
        <begin position="187"/>
        <end position="207"/>
    </location>
</feature>
<evidence type="ECO:0000313" key="7">
    <source>
        <dbReference type="EMBL" id="OAT54294.1"/>
    </source>
</evidence>
<feature type="transmembrane region" description="Helical" evidence="6">
    <location>
        <begin position="352"/>
        <end position="372"/>
    </location>
</feature>
<evidence type="ECO:0000256" key="5">
    <source>
        <dbReference type="ARBA" id="ARBA00023136"/>
    </source>
</evidence>
<evidence type="ECO:0000256" key="6">
    <source>
        <dbReference type="SAM" id="Phobius"/>
    </source>
</evidence>
<evidence type="ECO:0000256" key="1">
    <source>
        <dbReference type="ARBA" id="ARBA00004141"/>
    </source>
</evidence>
<feature type="transmembrane region" description="Helical" evidence="6">
    <location>
        <begin position="51"/>
        <end position="74"/>
    </location>
</feature>
<dbReference type="RefSeq" id="WP_068442896.1">
    <property type="nucleotide sequence ID" value="NZ_LXEW01000011.1"/>
</dbReference>
<evidence type="ECO:0000256" key="3">
    <source>
        <dbReference type="ARBA" id="ARBA00022692"/>
    </source>
</evidence>
<dbReference type="InterPro" id="IPR004813">
    <property type="entry name" value="OPT"/>
</dbReference>
<feature type="transmembrane region" description="Helical" evidence="6">
    <location>
        <begin position="328"/>
        <end position="346"/>
    </location>
</feature>
<dbReference type="PATRIC" id="fig|1354272.4.peg.643"/>
<name>A0A1B7K2Q7_9GAMM</name>
<feature type="transmembrane region" description="Helical" evidence="6">
    <location>
        <begin position="86"/>
        <end position="105"/>
    </location>
</feature>
<keyword evidence="3 6" id="KW-0812">Transmembrane</keyword>
<dbReference type="AlphaFoldDB" id="A0A1B7K2Q7"/>
<evidence type="ECO:0000313" key="8">
    <source>
        <dbReference type="Proteomes" id="UP000078224"/>
    </source>
</evidence>
<comment type="subcellular location">
    <subcellularLocation>
        <location evidence="1">Membrane</location>
        <topology evidence="1">Multi-pass membrane protein</topology>
    </subcellularLocation>
</comment>
<feature type="transmembrane region" description="Helical" evidence="6">
    <location>
        <begin position="398"/>
        <end position="420"/>
    </location>
</feature>
<dbReference type="Pfam" id="PF03169">
    <property type="entry name" value="OPT"/>
    <property type="match status" value="1"/>
</dbReference>